<accession>A0A5N3V9B8</accession>
<evidence type="ECO:0000256" key="4">
    <source>
        <dbReference type="SAM" id="Phobius"/>
    </source>
</evidence>
<evidence type="ECO:0000256" key="3">
    <source>
        <dbReference type="ARBA" id="ARBA00022679"/>
    </source>
</evidence>
<dbReference type="GO" id="GO:0015020">
    <property type="term" value="F:glucuronosyltransferase activity"/>
    <property type="evidence" value="ECO:0007669"/>
    <property type="project" value="TreeGrafter"/>
</dbReference>
<dbReference type="Pfam" id="PF00201">
    <property type="entry name" value="UDPGT"/>
    <property type="match status" value="2"/>
</dbReference>
<comment type="similarity">
    <text evidence="1">Belongs to the UDP-glycosyltransferase family.</text>
</comment>
<dbReference type="InterPro" id="IPR002213">
    <property type="entry name" value="UDP_glucos_trans"/>
</dbReference>
<dbReference type="EMBL" id="VCEA01000003">
    <property type="protein sequence ID" value="KAB0345508.1"/>
    <property type="molecule type" value="Genomic_DNA"/>
</dbReference>
<dbReference type="PANTHER" id="PTHR48043">
    <property type="entry name" value="EG:EG0003.4 PROTEIN-RELATED"/>
    <property type="match status" value="1"/>
</dbReference>
<dbReference type="InterPro" id="IPR050271">
    <property type="entry name" value="UDP-glycosyltransferase"/>
</dbReference>
<keyword evidence="4" id="KW-0812">Transmembrane</keyword>
<feature type="transmembrane region" description="Helical" evidence="4">
    <location>
        <begin position="589"/>
        <end position="612"/>
    </location>
</feature>
<gene>
    <name evidence="6" type="ORF">FD754_022434</name>
</gene>
<evidence type="ECO:0000313" key="6">
    <source>
        <dbReference type="EMBL" id="KAB0345508.1"/>
    </source>
</evidence>
<evidence type="ECO:0000313" key="7">
    <source>
        <dbReference type="Proteomes" id="UP000326458"/>
    </source>
</evidence>
<evidence type="ECO:0008006" key="8">
    <source>
        <dbReference type="Google" id="ProtNLM"/>
    </source>
</evidence>
<dbReference type="Gene3D" id="3.40.50.2000">
    <property type="entry name" value="Glycogen Phosphorylase B"/>
    <property type="match status" value="3"/>
</dbReference>
<dbReference type="Proteomes" id="UP000326458">
    <property type="component" value="Unassembled WGS sequence"/>
</dbReference>
<dbReference type="AlphaFoldDB" id="A0A5N3V9B8"/>
<feature type="chain" id="PRO_5024385490" description="UDP-glycosyltransferases domain-containing protein" evidence="5">
    <location>
        <begin position="22"/>
        <end position="625"/>
    </location>
</feature>
<organism evidence="6 7">
    <name type="scientific">Muntiacus muntjak</name>
    <name type="common">Barking deer</name>
    <name type="synonym">Indian muntjac</name>
    <dbReference type="NCBI Taxonomy" id="9888"/>
    <lineage>
        <taxon>Eukaryota</taxon>
        <taxon>Metazoa</taxon>
        <taxon>Chordata</taxon>
        <taxon>Craniata</taxon>
        <taxon>Vertebrata</taxon>
        <taxon>Euteleostomi</taxon>
        <taxon>Mammalia</taxon>
        <taxon>Eutheria</taxon>
        <taxon>Laurasiatheria</taxon>
        <taxon>Artiodactyla</taxon>
        <taxon>Ruminantia</taxon>
        <taxon>Pecora</taxon>
        <taxon>Cervidae</taxon>
        <taxon>Muntiacinae</taxon>
        <taxon>Muntiacus</taxon>
    </lineage>
</organism>
<keyword evidence="4" id="KW-0472">Membrane</keyword>
<keyword evidence="4" id="KW-1133">Transmembrane helix</keyword>
<feature type="signal peptide" evidence="5">
    <location>
        <begin position="1"/>
        <end position="21"/>
    </location>
</feature>
<protein>
    <recommendedName>
        <fullName evidence="8">UDP-glycosyltransferases domain-containing protein</fullName>
    </recommendedName>
</protein>
<comment type="caution">
    <text evidence="6">The sequence shown here is derived from an EMBL/GenBank/DDBJ whole genome shotgun (WGS) entry which is preliminary data.</text>
</comment>
<keyword evidence="5" id="KW-0732">Signal</keyword>
<proteinExistence type="inferred from homology"/>
<dbReference type="CDD" id="cd03784">
    <property type="entry name" value="GT1_Gtf-like"/>
    <property type="match status" value="1"/>
</dbReference>
<evidence type="ECO:0000256" key="2">
    <source>
        <dbReference type="ARBA" id="ARBA00022676"/>
    </source>
</evidence>
<reference evidence="6 7" key="1">
    <citation type="submission" date="2019-06" db="EMBL/GenBank/DDBJ databases">
        <title>Discovery of a novel chromosome fission-fusion reversal in muntjac.</title>
        <authorList>
            <person name="Mudd A.B."/>
            <person name="Bredeson J.V."/>
            <person name="Baum R."/>
            <person name="Hockemeyer D."/>
            <person name="Rokhsar D.S."/>
        </authorList>
    </citation>
    <scope>NUCLEOTIDE SEQUENCE [LARGE SCALE GENOMIC DNA]</scope>
    <source>
        <strain evidence="6">UTSW_UCB_Mm</strain>
        <tissue evidence="6">Fibroblast cell line</tissue>
    </source>
</reference>
<evidence type="ECO:0000256" key="1">
    <source>
        <dbReference type="ARBA" id="ARBA00009995"/>
    </source>
</evidence>
<dbReference type="PANTHER" id="PTHR48043:SF137">
    <property type="entry name" value="UDP-GLUCURONOSYLTRANSFERASE 2A3"/>
    <property type="match status" value="1"/>
</dbReference>
<keyword evidence="2" id="KW-0328">Glycosyltransferase</keyword>
<dbReference type="FunFam" id="3.40.50.2000:FF:000081">
    <property type="entry name" value="UDP-glucuronosyltransferase 2A2"/>
    <property type="match status" value="1"/>
</dbReference>
<dbReference type="SUPFAM" id="SSF53756">
    <property type="entry name" value="UDP-Glycosyltransferase/glycogen phosphorylase"/>
    <property type="match status" value="2"/>
</dbReference>
<evidence type="ECO:0000256" key="5">
    <source>
        <dbReference type="SAM" id="SignalP"/>
    </source>
</evidence>
<dbReference type="FunFam" id="3.40.50.2000:FF:000158">
    <property type="entry name" value="UDP-glucuronosyltransferase 2A1"/>
    <property type="match status" value="1"/>
</dbReference>
<sequence length="625" mass="71183">MLNKIILLLSLQISLLGTSFGGNVLIWPMEGSHWLNVKIIIDELIKKGHNVTVLVASGALFITPTTNPSLIFEIYEVPFGKERIEGVIKDFVLTWMEHRPSPLTIWRFYQEMAKVIKDFHMVSREICDGVLKNEKLMEKLKKSKFEVLVSDPVFPCGDIIALKLGIPFIYSLRFSPASTVEKHCGKVPYPPSYVPAILSELTDQMSFTDRVRNFISYHLQDYMFNTLWQSWDSYYSNALGIGNVLIWPTDGSHWLNIKMILEELNQRNHNVTVLASSATLFINSNSDSPVNFEVIPVSYKKSNIDSLIEHMIMLWIDHRPTPLTLWAFYKELGKLLDTFFRINIQICDGVLNNPKLMARLRKSHFDVLLADPVTICGDLVALKLGIPFMYTLRFSPASTVERHCGKIPAPVSYVPAALSELTDQMTFGERLKNTLSYPLQDYIFQSYWGEWNSYYSKVLGHPKAKAFITHGGTNGIYEAIYHGVPMVGVPMFADQPDNIAHMKAKGAAVEVNINTMTSADLLNALRTVINEPSYKENAMRLKRIHHDQPVKPLDRAVFWIEFVMRHKGAKHLRPAAHNLTWYQYHSLDVIGFLLACVATAVFLVTKCCLFSCRKFGKTGKKKKRE</sequence>
<keyword evidence="3" id="KW-0808">Transferase</keyword>
<name>A0A5N3V9B8_MUNMU</name>
<keyword evidence="7" id="KW-1185">Reference proteome</keyword>